<dbReference type="HOGENOM" id="CLU_083660_2_1_1"/>
<dbReference type="Proteomes" id="UP000007431">
    <property type="component" value="Unassembled WGS sequence"/>
</dbReference>
<proteinExistence type="predicted"/>
<accession>D8PUZ1</accession>
<dbReference type="eggNOG" id="ENOG502SRNM">
    <property type="taxonomic scope" value="Eukaryota"/>
</dbReference>
<feature type="domain" description="Yeast cell wall synthesis Kre9/Knh1-like N-terminal" evidence="3">
    <location>
        <begin position="37"/>
        <end position="122"/>
    </location>
</feature>
<protein>
    <recommendedName>
        <fullName evidence="3">Yeast cell wall synthesis Kre9/Knh1-like N-terminal domain-containing protein</fullName>
    </recommendedName>
</protein>
<organism evidence="5">
    <name type="scientific">Schizophyllum commune (strain H4-8 / FGSC 9210)</name>
    <name type="common">Split gill fungus</name>
    <dbReference type="NCBI Taxonomy" id="578458"/>
    <lineage>
        <taxon>Eukaryota</taxon>
        <taxon>Fungi</taxon>
        <taxon>Dikarya</taxon>
        <taxon>Basidiomycota</taxon>
        <taxon>Agaricomycotina</taxon>
        <taxon>Agaricomycetes</taxon>
        <taxon>Agaricomycetidae</taxon>
        <taxon>Agaricales</taxon>
        <taxon>Schizophyllaceae</taxon>
        <taxon>Schizophyllum</taxon>
    </lineage>
</organism>
<gene>
    <name evidence="4" type="ORF">SCHCODRAFT_84372</name>
</gene>
<dbReference type="InParanoid" id="D8PUZ1"/>
<keyword evidence="5" id="KW-1185">Reference proteome</keyword>
<dbReference type="OrthoDB" id="2973648at2759"/>
<evidence type="ECO:0000313" key="5">
    <source>
        <dbReference type="Proteomes" id="UP000007431"/>
    </source>
</evidence>
<dbReference type="KEGG" id="scm:SCHCO_02483770"/>
<dbReference type="GeneID" id="9595292"/>
<sequence>MFFFVSFIATLALAVQAIPVAPVARAALDVWVPHILTPNAETVWTIGEPANVTWDTSDAPEQISNGAAVQLRKGTPIGWLAQDFDLRAGYVEVTVPEDLEPGNDYSITLFGDSGNISEEFTIKAA</sequence>
<evidence type="ECO:0000259" key="3">
    <source>
        <dbReference type="Pfam" id="PF10342"/>
    </source>
</evidence>
<reference evidence="4 5" key="1">
    <citation type="journal article" date="2010" name="Nat. Biotechnol.">
        <title>Genome sequence of the model mushroom Schizophyllum commune.</title>
        <authorList>
            <person name="Ohm R.A."/>
            <person name="de Jong J.F."/>
            <person name="Lugones L.G."/>
            <person name="Aerts A."/>
            <person name="Kothe E."/>
            <person name="Stajich J.E."/>
            <person name="de Vries R.P."/>
            <person name="Record E."/>
            <person name="Levasseur A."/>
            <person name="Baker S.E."/>
            <person name="Bartholomew K.A."/>
            <person name="Coutinho P.M."/>
            <person name="Erdmann S."/>
            <person name="Fowler T.J."/>
            <person name="Gathman A.C."/>
            <person name="Lombard V."/>
            <person name="Henrissat B."/>
            <person name="Knabe N."/>
            <person name="Kuees U."/>
            <person name="Lilly W.W."/>
            <person name="Lindquist E."/>
            <person name="Lucas S."/>
            <person name="Magnuson J.K."/>
            <person name="Piumi F."/>
            <person name="Raudaskoski M."/>
            <person name="Salamov A."/>
            <person name="Schmutz J."/>
            <person name="Schwarze F.W.M.R."/>
            <person name="vanKuyk P.A."/>
            <person name="Horton J.S."/>
            <person name="Grigoriev I.V."/>
            <person name="Woesten H.A.B."/>
        </authorList>
    </citation>
    <scope>NUCLEOTIDE SEQUENCE [LARGE SCALE GENOMIC DNA]</scope>
    <source>
        <strain evidence="5">H4-8 / FGSC 9210</strain>
    </source>
</reference>
<feature type="signal peptide" evidence="2">
    <location>
        <begin position="1"/>
        <end position="17"/>
    </location>
</feature>
<evidence type="ECO:0000256" key="2">
    <source>
        <dbReference type="SAM" id="SignalP"/>
    </source>
</evidence>
<dbReference type="VEuPathDB" id="FungiDB:SCHCODRAFT_02483770"/>
<evidence type="ECO:0000313" key="4">
    <source>
        <dbReference type="EMBL" id="EFI99941.1"/>
    </source>
</evidence>
<feature type="chain" id="PRO_5003120279" description="Yeast cell wall synthesis Kre9/Knh1-like N-terminal domain-containing protein" evidence="2">
    <location>
        <begin position="18"/>
        <end position="125"/>
    </location>
</feature>
<name>D8PUZ1_SCHCM</name>
<dbReference type="EMBL" id="GL377303">
    <property type="protein sequence ID" value="EFI99941.1"/>
    <property type="molecule type" value="Genomic_DNA"/>
</dbReference>
<dbReference type="OMA" id="PRANIVW"/>
<dbReference type="AlphaFoldDB" id="D8PUZ1"/>
<dbReference type="RefSeq" id="XP_003034844.1">
    <property type="nucleotide sequence ID" value="XM_003034798.1"/>
</dbReference>
<evidence type="ECO:0000256" key="1">
    <source>
        <dbReference type="ARBA" id="ARBA00022729"/>
    </source>
</evidence>
<dbReference type="InterPro" id="IPR018466">
    <property type="entry name" value="Kre9/Knh1-like_N"/>
</dbReference>
<keyword evidence="1 2" id="KW-0732">Signal</keyword>
<dbReference type="Pfam" id="PF10342">
    <property type="entry name" value="Kre9_KNH"/>
    <property type="match status" value="1"/>
</dbReference>